<dbReference type="InterPro" id="IPR001041">
    <property type="entry name" value="2Fe-2S_ferredoxin-type"/>
</dbReference>
<feature type="domain" description="Protein kinase" evidence="7">
    <location>
        <begin position="130"/>
        <end position="428"/>
    </location>
</feature>
<evidence type="ECO:0000256" key="5">
    <source>
        <dbReference type="ARBA" id="ARBA00023014"/>
    </source>
</evidence>
<dbReference type="PROSITE" id="PS00108">
    <property type="entry name" value="PROTEIN_KINASE_ST"/>
    <property type="match status" value="1"/>
</dbReference>
<sequence>MYRSIIRSIFNQNLILKRFSSTTNDFIHVKIIDRDGKLINSKAKIGSNMLDVVLDNKLDIDGFGACEGTLACSTCHVIVDSENYKTLPEPVEEENDMLDLAYGLTPTSRLACQIVVEPRMKDWVFVVPKDVNDQRLGVTRFLKVAQAQTSNGTCVLKIFQIVDQSLPYDQYKAQIQELFFLEEIYSTLHDKESSPSPLKNCLPFQIVTKNDRSIILARPYIKDNLFYRLQTRPYLTRIEKKWIAYQLLIALKHIHSVNIAHGDLKIENILLTSYNWILLSDFANFKPTFFAYEDPAEYYYYFNASQRNVCYLAPERFYDQSRIRNDINNDTFSTSFGKLGTSSMDIFSLGCILAELFTEQPLFTLTQMLDYRNNTYDPMPIINKIADVDIRAMVANMIDRDPLKRQTAEQYLDEQIGKAFPSCFYTFLLPYVQKILKEFSTDFVIYKLHRDFSYIINSLLIENNNHSNENSMEIDEEKKQESSQCLLILLSLALSCMRKLN</sequence>
<proteinExistence type="predicted"/>
<dbReference type="Pfam" id="PF00111">
    <property type="entry name" value="Fer2"/>
    <property type="match status" value="1"/>
</dbReference>
<evidence type="ECO:0008006" key="11">
    <source>
        <dbReference type="Google" id="ProtNLM"/>
    </source>
</evidence>
<keyword evidence="1" id="KW-0853">WD repeat</keyword>
<dbReference type="GO" id="GO:0016236">
    <property type="term" value="P:macroautophagy"/>
    <property type="evidence" value="ECO:0007669"/>
    <property type="project" value="InterPro"/>
</dbReference>
<dbReference type="InterPro" id="IPR018298">
    <property type="entry name" value="Adrenodoxin_Fe-S_BS"/>
</dbReference>
<dbReference type="SUPFAM" id="SSF56112">
    <property type="entry name" value="Protein kinase-like (PK-like)"/>
    <property type="match status" value="1"/>
</dbReference>
<reference evidence="9" key="1">
    <citation type="submission" date="2021-02" db="EMBL/GenBank/DDBJ databases">
        <authorList>
            <person name="Nowell W R."/>
        </authorList>
    </citation>
    <scope>NUCLEOTIDE SEQUENCE</scope>
</reference>
<dbReference type="PANTHER" id="PTHR17583:SF0">
    <property type="entry name" value="PHOSPHOINOSITIDE 3-KINASE REGULATORY SUBUNIT 4"/>
    <property type="match status" value="1"/>
</dbReference>
<gene>
    <name evidence="9" type="ORF">GIL414_LOCUS16327</name>
</gene>
<dbReference type="PANTHER" id="PTHR17583">
    <property type="entry name" value="PHOSPHOINOSITIDE 3-KINASE REGULATORY SUBUNIT 4"/>
    <property type="match status" value="1"/>
</dbReference>
<organism evidence="9 10">
    <name type="scientific">Rotaria magnacalcarata</name>
    <dbReference type="NCBI Taxonomy" id="392030"/>
    <lineage>
        <taxon>Eukaryota</taxon>
        <taxon>Metazoa</taxon>
        <taxon>Spiralia</taxon>
        <taxon>Gnathifera</taxon>
        <taxon>Rotifera</taxon>
        <taxon>Eurotatoria</taxon>
        <taxon>Bdelloidea</taxon>
        <taxon>Philodinida</taxon>
        <taxon>Philodinidae</taxon>
        <taxon>Rotaria</taxon>
    </lineage>
</organism>
<dbReference type="GO" id="GO:0034272">
    <property type="term" value="C:phosphatidylinositol 3-kinase complex, class III, type II"/>
    <property type="evidence" value="ECO:0007669"/>
    <property type="project" value="TreeGrafter"/>
</dbReference>
<evidence type="ECO:0000313" key="9">
    <source>
        <dbReference type="EMBL" id="CAF4085790.1"/>
    </source>
</evidence>
<dbReference type="InterPro" id="IPR000719">
    <property type="entry name" value="Prot_kinase_dom"/>
</dbReference>
<comment type="cofactor">
    <cofactor evidence="6">
        <name>[2Fe-2S] cluster</name>
        <dbReference type="ChEBI" id="CHEBI:190135"/>
    </cofactor>
</comment>
<dbReference type="AlphaFoldDB" id="A0A8S2QAU8"/>
<keyword evidence="2" id="KW-0001">2Fe-2S</keyword>
<dbReference type="SMART" id="SM00220">
    <property type="entry name" value="S_TKc"/>
    <property type="match status" value="1"/>
</dbReference>
<evidence type="ECO:0000259" key="7">
    <source>
        <dbReference type="PROSITE" id="PS50011"/>
    </source>
</evidence>
<dbReference type="PROSITE" id="PS51085">
    <property type="entry name" value="2FE2S_FER_2"/>
    <property type="match status" value="1"/>
</dbReference>
<evidence type="ECO:0000256" key="2">
    <source>
        <dbReference type="ARBA" id="ARBA00022714"/>
    </source>
</evidence>
<dbReference type="PRINTS" id="PR00355">
    <property type="entry name" value="ADRENODOXIN"/>
</dbReference>
<protein>
    <recommendedName>
        <fullName evidence="11">2Fe-2S ferredoxin-type domain-containing protein</fullName>
    </recommendedName>
</protein>
<dbReference type="GO" id="GO:0005770">
    <property type="term" value="C:late endosome"/>
    <property type="evidence" value="ECO:0007669"/>
    <property type="project" value="TreeGrafter"/>
</dbReference>
<dbReference type="EMBL" id="CAJOBJ010007437">
    <property type="protein sequence ID" value="CAF4085790.1"/>
    <property type="molecule type" value="Genomic_DNA"/>
</dbReference>
<evidence type="ECO:0000256" key="4">
    <source>
        <dbReference type="ARBA" id="ARBA00023004"/>
    </source>
</evidence>
<dbReference type="InterPro" id="IPR008271">
    <property type="entry name" value="Ser/Thr_kinase_AS"/>
</dbReference>
<dbReference type="GO" id="GO:0006623">
    <property type="term" value="P:protein targeting to vacuole"/>
    <property type="evidence" value="ECO:0007669"/>
    <property type="project" value="TreeGrafter"/>
</dbReference>
<dbReference type="PROSITE" id="PS00814">
    <property type="entry name" value="ADX"/>
    <property type="match status" value="1"/>
</dbReference>
<keyword evidence="5" id="KW-0411">Iron-sulfur</keyword>
<feature type="non-terminal residue" evidence="9">
    <location>
        <position position="1"/>
    </location>
</feature>
<accession>A0A8S2QAU8</accession>
<dbReference type="PROSITE" id="PS50011">
    <property type="entry name" value="PROTEIN_KINASE_DOM"/>
    <property type="match status" value="1"/>
</dbReference>
<dbReference type="Proteomes" id="UP000681720">
    <property type="component" value="Unassembled WGS sequence"/>
</dbReference>
<feature type="domain" description="2Fe-2S ferredoxin-type" evidence="8">
    <location>
        <begin position="27"/>
        <end position="131"/>
    </location>
</feature>
<dbReference type="CDD" id="cd00207">
    <property type="entry name" value="fer2"/>
    <property type="match status" value="1"/>
</dbReference>
<dbReference type="Gene3D" id="1.10.510.10">
    <property type="entry name" value="Transferase(Phosphotransferase) domain 1"/>
    <property type="match status" value="1"/>
</dbReference>
<keyword evidence="4" id="KW-0408">Iron</keyword>
<evidence type="ECO:0000256" key="3">
    <source>
        <dbReference type="ARBA" id="ARBA00022723"/>
    </source>
</evidence>
<evidence type="ECO:0000259" key="8">
    <source>
        <dbReference type="PROSITE" id="PS51085"/>
    </source>
</evidence>
<dbReference type="Pfam" id="PF00069">
    <property type="entry name" value="Pkinase"/>
    <property type="match status" value="1"/>
</dbReference>
<dbReference type="InterPro" id="IPR012675">
    <property type="entry name" value="Beta-grasp_dom_sf"/>
</dbReference>
<dbReference type="GO" id="GO:0005524">
    <property type="term" value="F:ATP binding"/>
    <property type="evidence" value="ECO:0007669"/>
    <property type="project" value="InterPro"/>
</dbReference>
<name>A0A8S2QAU8_9BILA</name>
<comment type="caution">
    <text evidence="9">The sequence shown here is derived from an EMBL/GenBank/DDBJ whole genome shotgun (WGS) entry which is preliminary data.</text>
</comment>
<keyword evidence="3" id="KW-0479">Metal-binding</keyword>
<dbReference type="InterPro" id="IPR001055">
    <property type="entry name" value="Adrenodoxin-like"/>
</dbReference>
<dbReference type="SUPFAM" id="SSF54292">
    <property type="entry name" value="2Fe-2S ferredoxin-like"/>
    <property type="match status" value="1"/>
</dbReference>
<dbReference type="GO" id="GO:0071561">
    <property type="term" value="C:nucleus-vacuole junction"/>
    <property type="evidence" value="ECO:0007669"/>
    <property type="project" value="TreeGrafter"/>
</dbReference>
<evidence type="ECO:0000256" key="6">
    <source>
        <dbReference type="ARBA" id="ARBA00034078"/>
    </source>
</evidence>
<dbReference type="GO" id="GO:0051537">
    <property type="term" value="F:2 iron, 2 sulfur cluster binding"/>
    <property type="evidence" value="ECO:0007669"/>
    <property type="project" value="UniProtKB-KW"/>
</dbReference>
<dbReference type="GO" id="GO:0034271">
    <property type="term" value="C:phosphatidylinositol 3-kinase complex, class III, type I"/>
    <property type="evidence" value="ECO:0007669"/>
    <property type="project" value="TreeGrafter"/>
</dbReference>
<dbReference type="InterPro" id="IPR011009">
    <property type="entry name" value="Kinase-like_dom_sf"/>
</dbReference>
<evidence type="ECO:0000313" key="10">
    <source>
        <dbReference type="Proteomes" id="UP000681720"/>
    </source>
</evidence>
<evidence type="ECO:0000256" key="1">
    <source>
        <dbReference type="ARBA" id="ARBA00022574"/>
    </source>
</evidence>
<dbReference type="InterPro" id="IPR036010">
    <property type="entry name" value="2Fe-2S_ferredoxin-like_sf"/>
</dbReference>
<dbReference type="GO" id="GO:0140647">
    <property type="term" value="P:P450-containing electron transport chain"/>
    <property type="evidence" value="ECO:0007669"/>
    <property type="project" value="InterPro"/>
</dbReference>
<dbReference type="GO" id="GO:0045324">
    <property type="term" value="P:late endosome to vacuole transport"/>
    <property type="evidence" value="ECO:0007669"/>
    <property type="project" value="InterPro"/>
</dbReference>
<dbReference type="GO" id="GO:0046872">
    <property type="term" value="F:metal ion binding"/>
    <property type="evidence" value="ECO:0007669"/>
    <property type="project" value="UniProtKB-KW"/>
</dbReference>
<dbReference type="GO" id="GO:0004674">
    <property type="term" value="F:protein serine/threonine kinase activity"/>
    <property type="evidence" value="ECO:0007669"/>
    <property type="project" value="InterPro"/>
</dbReference>
<dbReference type="InterPro" id="IPR045162">
    <property type="entry name" value="Vps15-like"/>
</dbReference>
<dbReference type="Gene3D" id="3.10.20.30">
    <property type="match status" value="1"/>
</dbReference>